<keyword evidence="3" id="KW-1185">Reference proteome</keyword>
<dbReference type="RefSeq" id="XP_037140720.1">
    <property type="nucleotide sequence ID" value="XM_037284824.1"/>
</dbReference>
<dbReference type="GeneID" id="59327261"/>
<organism evidence="2 3">
    <name type="scientific">Torulaspora globosa</name>
    <dbReference type="NCBI Taxonomy" id="48254"/>
    <lineage>
        <taxon>Eukaryota</taxon>
        <taxon>Fungi</taxon>
        <taxon>Dikarya</taxon>
        <taxon>Ascomycota</taxon>
        <taxon>Saccharomycotina</taxon>
        <taxon>Saccharomycetes</taxon>
        <taxon>Saccharomycetales</taxon>
        <taxon>Saccharomycetaceae</taxon>
        <taxon>Torulaspora</taxon>
    </lineage>
</organism>
<sequence length="163" mass="17771">MQRNLPIYSLKTYYLYLALNGDSIVCRRCETLSSLATKRLSYCAPPNDLFPSSHRLEPGPPAGKPPDRSPSGTSSARGSALLQRAGATDPSDAKKISKKWSFSCLKKTHSSEDCLFLTHAPKPSFYGAFCGSAVIHDISSKLPARIHLDSHRYSSKSPTLTAI</sequence>
<evidence type="ECO:0000313" key="2">
    <source>
        <dbReference type="EMBL" id="QLL34046.1"/>
    </source>
</evidence>
<reference evidence="2 3" key="1">
    <citation type="submission" date="2020-06" db="EMBL/GenBank/DDBJ databases">
        <title>The yeast mating-type switching endonuclease HO is a domesticated member of an unorthodox homing genetic element family.</title>
        <authorList>
            <person name="Coughlan A.Y."/>
            <person name="Lombardi L."/>
            <person name="Braun-Galleani S."/>
            <person name="Martos A.R."/>
            <person name="Galeote V."/>
            <person name="Bigey F."/>
            <person name="Dequin S."/>
            <person name="Byrne K.P."/>
            <person name="Wolfe K.H."/>
        </authorList>
    </citation>
    <scope>NUCLEOTIDE SEQUENCE [LARGE SCALE GENOMIC DNA]</scope>
    <source>
        <strain evidence="2 3">CBS764</strain>
    </source>
</reference>
<dbReference type="KEGG" id="tgb:HG536_0F03710"/>
<feature type="region of interest" description="Disordered" evidence="1">
    <location>
        <begin position="53"/>
        <end position="95"/>
    </location>
</feature>
<protein>
    <submittedName>
        <fullName evidence="2">Uncharacterized protein</fullName>
    </submittedName>
</protein>
<dbReference type="AlphaFoldDB" id="A0A7G3ZKL0"/>
<name>A0A7G3ZKL0_9SACH</name>
<evidence type="ECO:0000256" key="1">
    <source>
        <dbReference type="SAM" id="MobiDB-lite"/>
    </source>
</evidence>
<gene>
    <name evidence="2" type="ORF">HG536_0F03710</name>
</gene>
<accession>A0A7G3ZKL0</accession>
<proteinExistence type="predicted"/>
<dbReference type="EMBL" id="CP059251">
    <property type="protein sequence ID" value="QLL34046.1"/>
    <property type="molecule type" value="Genomic_DNA"/>
</dbReference>
<evidence type="ECO:0000313" key="3">
    <source>
        <dbReference type="Proteomes" id="UP000515788"/>
    </source>
</evidence>
<dbReference type="Proteomes" id="UP000515788">
    <property type="component" value="Chromosome 6"/>
</dbReference>